<reference evidence="2" key="1">
    <citation type="submission" date="2023-03" db="UniProtKB">
        <authorList>
            <consortium name="WormBaseParasite"/>
        </authorList>
    </citation>
    <scope>IDENTIFICATION</scope>
</reference>
<sequence>MPRCLFWCELVTTPSEVQGDRLWFVRPRMCSIPDHNIGRDDQEGSSACRSVMISSYVDPAKHDAKVIRGIASESNGYMHQVPLLLLVVTPLLMPGGGDEPTLHTPAQIVPLLLLVVTLLLMPGGGDEPTLHAPAQIGVCASFLIVSGSPRTQMLIRKHLYYNAITKAYRSGLEDTNAEISALLNTRLLKGS</sequence>
<dbReference type="AlphaFoldDB" id="A0A9J2PBV2"/>
<name>A0A9J2PBV2_ASCLU</name>
<proteinExistence type="predicted"/>
<evidence type="ECO:0000313" key="2">
    <source>
        <dbReference type="WBParaSite" id="ALUE_0000743501-mRNA-1"/>
    </source>
</evidence>
<dbReference type="WBParaSite" id="ALUE_0000743501-mRNA-1">
    <property type="protein sequence ID" value="ALUE_0000743501-mRNA-1"/>
    <property type="gene ID" value="ALUE_0000743501"/>
</dbReference>
<accession>A0A9J2PBV2</accession>
<protein>
    <submittedName>
        <fullName evidence="2">Uncharacterized protein</fullName>
    </submittedName>
</protein>
<dbReference type="Proteomes" id="UP000036681">
    <property type="component" value="Unplaced"/>
</dbReference>
<keyword evidence="1" id="KW-1185">Reference proteome</keyword>
<evidence type="ECO:0000313" key="1">
    <source>
        <dbReference type="Proteomes" id="UP000036681"/>
    </source>
</evidence>
<organism evidence="1 2">
    <name type="scientific">Ascaris lumbricoides</name>
    <name type="common">Giant roundworm</name>
    <dbReference type="NCBI Taxonomy" id="6252"/>
    <lineage>
        <taxon>Eukaryota</taxon>
        <taxon>Metazoa</taxon>
        <taxon>Ecdysozoa</taxon>
        <taxon>Nematoda</taxon>
        <taxon>Chromadorea</taxon>
        <taxon>Rhabditida</taxon>
        <taxon>Spirurina</taxon>
        <taxon>Ascaridomorpha</taxon>
        <taxon>Ascaridoidea</taxon>
        <taxon>Ascarididae</taxon>
        <taxon>Ascaris</taxon>
    </lineage>
</organism>